<accession>A0A3S1CJW5</accession>
<organism evidence="1 2">
    <name type="scientific">Dulcicalothrix desertica PCC 7102</name>
    <dbReference type="NCBI Taxonomy" id="232991"/>
    <lineage>
        <taxon>Bacteria</taxon>
        <taxon>Bacillati</taxon>
        <taxon>Cyanobacteriota</taxon>
        <taxon>Cyanophyceae</taxon>
        <taxon>Nostocales</taxon>
        <taxon>Calotrichaceae</taxon>
        <taxon>Dulcicalothrix</taxon>
    </lineage>
</organism>
<reference evidence="1" key="1">
    <citation type="submission" date="2018-12" db="EMBL/GenBank/DDBJ databases">
        <authorList>
            <person name="Will S."/>
            <person name="Neumann-Schaal M."/>
            <person name="Henke P."/>
        </authorList>
    </citation>
    <scope>NUCLEOTIDE SEQUENCE</scope>
    <source>
        <strain evidence="1">PCC 7102</strain>
    </source>
</reference>
<reference evidence="1" key="2">
    <citation type="journal article" date="2019" name="Genome Biol. Evol.">
        <title>Day and night: Metabolic profiles and evolutionary relationships of six axenic non-marine cyanobacteria.</title>
        <authorList>
            <person name="Will S.E."/>
            <person name="Henke P."/>
            <person name="Boedeker C."/>
            <person name="Huang S."/>
            <person name="Brinkmann H."/>
            <person name="Rohde M."/>
            <person name="Jarek M."/>
            <person name="Friedl T."/>
            <person name="Seufert S."/>
            <person name="Schumacher M."/>
            <person name="Overmann J."/>
            <person name="Neumann-Schaal M."/>
            <person name="Petersen J."/>
        </authorList>
    </citation>
    <scope>NUCLEOTIDE SEQUENCE [LARGE SCALE GENOMIC DNA]</scope>
    <source>
        <strain evidence="1">PCC 7102</strain>
    </source>
</reference>
<dbReference type="RefSeq" id="WP_127082297.1">
    <property type="nucleotide sequence ID" value="NZ_RSCL01000009.1"/>
</dbReference>
<evidence type="ECO:0000313" key="2">
    <source>
        <dbReference type="Proteomes" id="UP000271624"/>
    </source>
</evidence>
<protein>
    <submittedName>
        <fullName evidence="1">Uncharacterized protein</fullName>
    </submittedName>
</protein>
<dbReference type="OrthoDB" id="516553at2"/>
<name>A0A3S1CJW5_9CYAN</name>
<comment type="caution">
    <text evidence="1">The sequence shown here is derived from an EMBL/GenBank/DDBJ whole genome shotgun (WGS) entry which is preliminary data.</text>
</comment>
<proteinExistence type="predicted"/>
<sequence length="110" mass="12800">MTLRYLKKSIKIKNHCTGRFKELLEKCFVHVIAEPECPEWVFVGAIFYPDSVENELQSYKALIEKLSNELDIWLVPVRAKDVIESKKCLALATDSLEEKIIYLELQRVIS</sequence>
<keyword evidence="2" id="KW-1185">Reference proteome</keyword>
<evidence type="ECO:0000313" key="1">
    <source>
        <dbReference type="EMBL" id="RUT05037.1"/>
    </source>
</evidence>
<dbReference type="Proteomes" id="UP000271624">
    <property type="component" value="Unassembled WGS sequence"/>
</dbReference>
<gene>
    <name evidence="1" type="ORF">DSM106972_038580</name>
</gene>
<dbReference type="AlphaFoldDB" id="A0A3S1CJW5"/>
<dbReference type="EMBL" id="RSCL01000009">
    <property type="protein sequence ID" value="RUT05037.1"/>
    <property type="molecule type" value="Genomic_DNA"/>
</dbReference>